<feature type="transmembrane region" description="Helical" evidence="1">
    <location>
        <begin position="49"/>
        <end position="69"/>
    </location>
</feature>
<feature type="transmembrane region" description="Helical" evidence="1">
    <location>
        <begin position="161"/>
        <end position="180"/>
    </location>
</feature>
<dbReference type="Pfam" id="PF07853">
    <property type="entry name" value="DUF1648"/>
    <property type="match status" value="1"/>
</dbReference>
<feature type="transmembrane region" description="Helical" evidence="1">
    <location>
        <begin position="186"/>
        <end position="208"/>
    </location>
</feature>
<organism evidence="3 4">
    <name type="scientific">Hymenobacter gummosus</name>
    <dbReference type="NCBI Taxonomy" id="1776032"/>
    <lineage>
        <taxon>Bacteria</taxon>
        <taxon>Pseudomonadati</taxon>
        <taxon>Bacteroidota</taxon>
        <taxon>Cytophagia</taxon>
        <taxon>Cytophagales</taxon>
        <taxon>Hymenobacteraceae</taxon>
        <taxon>Hymenobacter</taxon>
    </lineage>
</organism>
<protein>
    <submittedName>
        <fullName evidence="3">DUF1648 domain-containing protein</fullName>
    </submittedName>
</protein>
<feature type="transmembrane region" description="Helical" evidence="1">
    <location>
        <begin position="89"/>
        <end position="107"/>
    </location>
</feature>
<keyword evidence="1" id="KW-0812">Transmembrane</keyword>
<dbReference type="InterPro" id="IPR012867">
    <property type="entry name" value="DUF1648"/>
</dbReference>
<evidence type="ECO:0000313" key="4">
    <source>
        <dbReference type="Proteomes" id="UP000282184"/>
    </source>
</evidence>
<comment type="caution">
    <text evidence="3">The sequence shown here is derived from an EMBL/GenBank/DDBJ whole genome shotgun (WGS) entry which is preliminary data.</text>
</comment>
<dbReference type="PANTHER" id="PTHR37810:SF5">
    <property type="entry name" value="IMMUNITY PROTEIN SDPI"/>
    <property type="match status" value="1"/>
</dbReference>
<dbReference type="PIRSF" id="PIRSF038959">
    <property type="entry name" value="SdpI"/>
    <property type="match status" value="1"/>
</dbReference>
<sequence>MKKPSVWLVLAILLGLAPLIHLALVWPQLPAQVPVHFNIRGEADRMGSAATLWGLAALPLASLAFMLVLPRIDPKRQLDAHNANFQKMLLALMASLAAFGVMITRAAQVGYVAGNWVSLILSGMYVLLGNYMVAVPPNYFAGIRTPWTLENPVVWQRTHRVGGRAMVGAGLLGLLVSWLLPGPATTSVVLGVLMAVPLGAAVYSYVVWRQLRAGQPA</sequence>
<keyword evidence="4" id="KW-1185">Reference proteome</keyword>
<dbReference type="GO" id="GO:0009636">
    <property type="term" value="P:response to toxic substance"/>
    <property type="evidence" value="ECO:0007669"/>
    <property type="project" value="TreeGrafter"/>
</dbReference>
<accession>A0A431TUX0</accession>
<dbReference type="Pfam" id="PF13630">
    <property type="entry name" value="SdpI"/>
    <property type="match status" value="1"/>
</dbReference>
<evidence type="ECO:0000313" key="3">
    <source>
        <dbReference type="EMBL" id="RTQ44949.1"/>
    </source>
</evidence>
<dbReference type="OrthoDB" id="9808690at2"/>
<name>A0A431TUX0_9BACT</name>
<feature type="domain" description="DUF1648" evidence="2">
    <location>
        <begin position="14"/>
        <end position="58"/>
    </location>
</feature>
<dbReference type="AlphaFoldDB" id="A0A431TUX0"/>
<dbReference type="RefSeq" id="WP_126696264.1">
    <property type="nucleotide sequence ID" value="NZ_RXOF01000023.1"/>
</dbReference>
<reference evidence="3 4" key="1">
    <citation type="submission" date="2018-12" db="EMBL/GenBank/DDBJ databases">
        <title>Hymenobacter gummosus sp. nov., isolated from a spring.</title>
        <authorList>
            <person name="Nie L."/>
        </authorList>
    </citation>
    <scope>NUCLEOTIDE SEQUENCE [LARGE SCALE GENOMIC DNA]</scope>
    <source>
        <strain evidence="3 4">KCTC 52166</strain>
    </source>
</reference>
<evidence type="ECO:0000259" key="2">
    <source>
        <dbReference type="Pfam" id="PF07853"/>
    </source>
</evidence>
<dbReference type="InterPro" id="IPR025962">
    <property type="entry name" value="SdpI/YhfL"/>
</dbReference>
<keyword evidence="1" id="KW-1133">Transmembrane helix</keyword>
<dbReference type="EMBL" id="RXOF01000023">
    <property type="protein sequence ID" value="RTQ44949.1"/>
    <property type="molecule type" value="Genomic_DNA"/>
</dbReference>
<proteinExistence type="predicted"/>
<evidence type="ECO:0000256" key="1">
    <source>
        <dbReference type="SAM" id="Phobius"/>
    </source>
</evidence>
<gene>
    <name evidence="3" type="ORF">EJV47_26640</name>
</gene>
<feature type="transmembrane region" description="Helical" evidence="1">
    <location>
        <begin position="119"/>
        <end position="140"/>
    </location>
</feature>
<dbReference type="Proteomes" id="UP000282184">
    <property type="component" value="Unassembled WGS sequence"/>
</dbReference>
<dbReference type="InterPro" id="IPR026272">
    <property type="entry name" value="SdpI"/>
</dbReference>
<keyword evidence="1" id="KW-0472">Membrane</keyword>
<dbReference type="PANTHER" id="PTHR37810">
    <property type="entry name" value="IMMUNITY PROTEIN SDPI"/>
    <property type="match status" value="1"/>
</dbReference>